<dbReference type="Proteomes" id="UP000308114">
    <property type="component" value="Unassembled WGS sequence"/>
</dbReference>
<evidence type="ECO:0000259" key="2">
    <source>
        <dbReference type="Pfam" id="PF21104"/>
    </source>
</evidence>
<dbReference type="AlphaFoldDB" id="A0A4U2PSJ5"/>
<dbReference type="GO" id="GO:0016787">
    <property type="term" value="F:hydrolase activity"/>
    <property type="evidence" value="ECO:0007669"/>
    <property type="project" value="UniProtKB-KW"/>
</dbReference>
<keyword evidence="3" id="KW-0378">Hydrolase</keyword>
<dbReference type="Pfam" id="PF21104">
    <property type="entry name" value="Glyco_hydro_78_N"/>
    <property type="match status" value="1"/>
</dbReference>
<dbReference type="InterPro" id="IPR008928">
    <property type="entry name" value="6-hairpin_glycosidase_sf"/>
</dbReference>
<accession>A0A4U2PSJ5</accession>
<dbReference type="PANTHER" id="PTHR34987:SF4">
    <property type="entry name" value="ALPHA-L-RHAMNOSIDASE C-TERMINAL DOMAIN-CONTAINING PROTEIN"/>
    <property type="match status" value="1"/>
</dbReference>
<dbReference type="SUPFAM" id="SSF48208">
    <property type="entry name" value="Six-hairpin glycosidases"/>
    <property type="match status" value="1"/>
</dbReference>
<dbReference type="InterPro" id="IPR049164">
    <property type="entry name" value="Glyco_hydro_78_N"/>
</dbReference>
<reference evidence="3 4" key="1">
    <citation type="submission" date="2018-01" db="EMBL/GenBank/DDBJ databases">
        <title>Bacillales members from the olive rhizosphere are effective biological control agents against Verticillium dahliae.</title>
        <authorList>
            <person name="Gomez-Lama C."/>
            <person name="Legarda G."/>
            <person name="Ruano-Rosa D."/>
            <person name="Pizarro-Tobias P."/>
            <person name="Valverde-Corredor A."/>
            <person name="Niqui J.L."/>
            <person name="Trivino J.C."/>
            <person name="Roca A."/>
            <person name="Mercado-Blanco J."/>
        </authorList>
    </citation>
    <scope>NUCLEOTIDE SEQUENCE [LARGE SCALE GENOMIC DNA]</scope>
    <source>
        <strain evidence="3 4">PIC167</strain>
    </source>
</reference>
<organism evidence="3 4">
    <name type="scientific">Paenibacillus terrae</name>
    <dbReference type="NCBI Taxonomy" id="159743"/>
    <lineage>
        <taxon>Bacteria</taxon>
        <taxon>Bacillati</taxon>
        <taxon>Bacillota</taxon>
        <taxon>Bacilli</taxon>
        <taxon>Bacillales</taxon>
        <taxon>Paenibacillaceae</taxon>
        <taxon>Paenibacillus</taxon>
    </lineage>
</organism>
<feature type="domain" description="Glycosyl hydrolase family 78 alpha-rhamnosidase N-terminal" evidence="2">
    <location>
        <begin position="39"/>
        <end position="179"/>
    </location>
</feature>
<protein>
    <submittedName>
        <fullName evidence="3">Sugar hydrolase</fullName>
    </submittedName>
</protein>
<name>A0A4U2PSJ5_9BACL</name>
<evidence type="ECO:0000259" key="1">
    <source>
        <dbReference type="Pfam" id="PF17389"/>
    </source>
</evidence>
<dbReference type="PANTHER" id="PTHR34987">
    <property type="entry name" value="C, PUTATIVE (AFU_ORTHOLOGUE AFUA_3G02880)-RELATED"/>
    <property type="match status" value="1"/>
</dbReference>
<sequence>MSNSIPVPQTSTTTIVRNETFIHKATDLKPHLNTSTVQPQQMVEVLQDTNAMHGWLALPLHSAVSSSEQHYGKGDEFILDFGMHQVGYLSFSVSPVGSPPDAPLHLKLTFGEMPVEVGEPFANYTGWISSSWLQQETLYVDVLPDVIRLPRRYSFRYVKFEIIDTSQKYRVAFDNIQIQTVTSGDASRIVPLEHPDPLLQDIDQVSIRTLQNCMQEVFEDGPKRDRRLWLGDLRLQALANYETFGNNDLVKHCLYLFAGVPNHQGQVAANLFITPTLIPDDTYLFDYSLLFTVSLYDYYEATQDSGTLQELWPTAYRQVELALERLNEQHLPPHSDEWWSFIDWQEELDKQAPSQAILIYTLKRTIRLAEQVDPDKLPFLNQRLEDVTTATLAQLWDEEQGFFVSGPNLQISWAGQIWMALAEVLDAEQNAALMQRLLSEQPDIGLTTPYMHHYLVEALLITGDRDGAVKHLKSYWGGMLRDGADTFWELYDPHNKSFSPYGSYLINSYCHAWSCTPTYLIRKYKL</sequence>
<proteinExistence type="predicted"/>
<evidence type="ECO:0000313" key="4">
    <source>
        <dbReference type="Proteomes" id="UP000308114"/>
    </source>
</evidence>
<gene>
    <name evidence="3" type="ORF">C1I60_17990</name>
</gene>
<dbReference type="InterPro" id="IPR012341">
    <property type="entry name" value="6hp_glycosidase-like_sf"/>
</dbReference>
<feature type="domain" description="Alpha-L-rhamnosidase six-hairpin glycosidase" evidence="1">
    <location>
        <begin position="196"/>
        <end position="520"/>
    </location>
</feature>
<dbReference type="GO" id="GO:0005975">
    <property type="term" value="P:carbohydrate metabolic process"/>
    <property type="evidence" value="ECO:0007669"/>
    <property type="project" value="InterPro"/>
</dbReference>
<comment type="caution">
    <text evidence="3">The sequence shown here is derived from an EMBL/GenBank/DDBJ whole genome shotgun (WGS) entry which is preliminary data.</text>
</comment>
<dbReference type="RefSeq" id="WP_137062972.1">
    <property type="nucleotide sequence ID" value="NZ_PNXQ01000016.1"/>
</dbReference>
<dbReference type="Pfam" id="PF17389">
    <property type="entry name" value="Bac_rhamnosid6H"/>
    <property type="match status" value="1"/>
</dbReference>
<dbReference type="Gene3D" id="1.50.10.10">
    <property type="match status" value="1"/>
</dbReference>
<dbReference type="EMBL" id="PNXQ01000016">
    <property type="protein sequence ID" value="TKH41290.1"/>
    <property type="molecule type" value="Genomic_DNA"/>
</dbReference>
<dbReference type="InterPro" id="IPR035396">
    <property type="entry name" value="Bac_rhamnosid6H"/>
</dbReference>
<evidence type="ECO:0000313" key="3">
    <source>
        <dbReference type="EMBL" id="TKH41290.1"/>
    </source>
</evidence>